<evidence type="ECO:0000256" key="1">
    <source>
        <dbReference type="SAM" id="SignalP"/>
    </source>
</evidence>
<name>A0AAV7IH41_COTGL</name>
<dbReference type="Proteomes" id="UP000826195">
    <property type="component" value="Unassembled WGS sequence"/>
</dbReference>
<accession>A0AAV7IH41</accession>
<proteinExistence type="predicted"/>
<gene>
    <name evidence="2" type="ORF">KQX54_000160</name>
</gene>
<evidence type="ECO:0000313" key="2">
    <source>
        <dbReference type="EMBL" id="KAH0553202.1"/>
    </source>
</evidence>
<protein>
    <recommendedName>
        <fullName evidence="4">Secreted protein</fullName>
    </recommendedName>
</protein>
<organism evidence="2 3">
    <name type="scientific">Cotesia glomerata</name>
    <name type="common">Lepidopteran parasitic wasp</name>
    <name type="synonym">Apanteles glomeratus</name>
    <dbReference type="NCBI Taxonomy" id="32391"/>
    <lineage>
        <taxon>Eukaryota</taxon>
        <taxon>Metazoa</taxon>
        <taxon>Ecdysozoa</taxon>
        <taxon>Arthropoda</taxon>
        <taxon>Hexapoda</taxon>
        <taxon>Insecta</taxon>
        <taxon>Pterygota</taxon>
        <taxon>Neoptera</taxon>
        <taxon>Endopterygota</taxon>
        <taxon>Hymenoptera</taxon>
        <taxon>Apocrita</taxon>
        <taxon>Ichneumonoidea</taxon>
        <taxon>Braconidae</taxon>
        <taxon>Microgastrinae</taxon>
        <taxon>Cotesia</taxon>
    </lineage>
</organism>
<evidence type="ECO:0008006" key="4">
    <source>
        <dbReference type="Google" id="ProtNLM"/>
    </source>
</evidence>
<keyword evidence="1" id="KW-0732">Signal</keyword>
<feature type="chain" id="PRO_5043686782" description="Secreted protein" evidence="1">
    <location>
        <begin position="19"/>
        <end position="109"/>
    </location>
</feature>
<comment type="caution">
    <text evidence="2">The sequence shown here is derived from an EMBL/GenBank/DDBJ whole genome shotgun (WGS) entry which is preliminary data.</text>
</comment>
<keyword evidence="3" id="KW-1185">Reference proteome</keyword>
<sequence length="109" mass="12190">MHWFRLLLVLGWTSHTCCLIEWSTDCLEFQKGIPLYPYVFIDRLLSRFTSLGQPKLVQRSVLGELGSAAFVGYSRYSRIAIIVVGAGASSTDLESVSMRVFCLALSLIL</sequence>
<evidence type="ECO:0000313" key="3">
    <source>
        <dbReference type="Proteomes" id="UP000826195"/>
    </source>
</evidence>
<dbReference type="EMBL" id="JAHXZJ010001167">
    <property type="protein sequence ID" value="KAH0553202.1"/>
    <property type="molecule type" value="Genomic_DNA"/>
</dbReference>
<dbReference type="AlphaFoldDB" id="A0AAV7IH41"/>
<reference evidence="2 3" key="1">
    <citation type="journal article" date="2021" name="J. Hered.">
        <title>A chromosome-level genome assembly of the parasitoid wasp, Cotesia glomerata (Hymenoptera: Braconidae).</title>
        <authorList>
            <person name="Pinto B.J."/>
            <person name="Weis J.J."/>
            <person name="Gamble T."/>
            <person name="Ode P.J."/>
            <person name="Paul R."/>
            <person name="Zaspel J.M."/>
        </authorList>
    </citation>
    <scope>NUCLEOTIDE SEQUENCE [LARGE SCALE GENOMIC DNA]</scope>
    <source>
        <strain evidence="2">CgM1</strain>
    </source>
</reference>
<feature type="signal peptide" evidence="1">
    <location>
        <begin position="1"/>
        <end position="18"/>
    </location>
</feature>